<gene>
    <name evidence="1" type="ORF">TL08_18240</name>
</gene>
<name>A0AAC9HS42_9PSEU</name>
<organism evidence="1 2">
    <name type="scientific">Actinoalloteichus hymeniacidonis</name>
    <dbReference type="NCBI Taxonomy" id="340345"/>
    <lineage>
        <taxon>Bacteria</taxon>
        <taxon>Bacillati</taxon>
        <taxon>Actinomycetota</taxon>
        <taxon>Actinomycetes</taxon>
        <taxon>Pseudonocardiales</taxon>
        <taxon>Pseudonocardiaceae</taxon>
        <taxon>Actinoalloteichus</taxon>
    </lineage>
</organism>
<sequence length="156" mass="17231">MAASHRISTPAQVQQRWQDRQAPDGDFIVFADGRLSAMEFERFAAPMPCRWWETLRAEAWTPMDWLDIDITLASATHGKRRALAGESAAHGSIGWVALTSSDHRDIVEWFAVSRSSNPFNSVSLDGRALIATSTAGQIWRFPCDAPTDVTISDAPS</sequence>
<dbReference type="KEGG" id="ahm:TL08_18240"/>
<keyword evidence="2" id="KW-1185">Reference proteome</keyword>
<reference evidence="2" key="1">
    <citation type="submission" date="2016-03" db="EMBL/GenBank/DDBJ databases">
        <title>Complete genome sequence of the type strain Actinoalloteichus hymeniacidonis DSM 45092.</title>
        <authorList>
            <person name="Schaffert L."/>
            <person name="Albersmeier A."/>
            <person name="Winkler A."/>
            <person name="Kalinowski J."/>
            <person name="Zotchev S."/>
            <person name="Ruckert C."/>
        </authorList>
    </citation>
    <scope>NUCLEOTIDE SEQUENCE [LARGE SCALE GENOMIC DNA]</scope>
    <source>
        <strain evidence="2">HPA177(T) (DSM 45092(T))</strain>
    </source>
</reference>
<protein>
    <submittedName>
        <fullName evidence="1">Uncharacterized protein</fullName>
    </submittedName>
</protein>
<dbReference type="AlphaFoldDB" id="A0AAC9HS42"/>
<accession>A0AAC9HS42</accession>
<evidence type="ECO:0000313" key="1">
    <source>
        <dbReference type="EMBL" id="AOS64443.1"/>
    </source>
</evidence>
<proteinExistence type="predicted"/>
<dbReference type="Proteomes" id="UP000095210">
    <property type="component" value="Chromosome"/>
</dbReference>
<evidence type="ECO:0000313" key="2">
    <source>
        <dbReference type="Proteomes" id="UP000095210"/>
    </source>
</evidence>
<dbReference type="RefSeq" id="WP_069853863.1">
    <property type="nucleotide sequence ID" value="NZ_CP014859.1"/>
</dbReference>
<dbReference type="EMBL" id="CP014859">
    <property type="protein sequence ID" value="AOS64443.1"/>
    <property type="molecule type" value="Genomic_DNA"/>
</dbReference>